<dbReference type="GO" id="GO:0034472">
    <property type="term" value="P:snRNA 3'-end processing"/>
    <property type="evidence" value="ECO:0007669"/>
    <property type="project" value="TreeGrafter"/>
</dbReference>
<evidence type="ECO:0000256" key="2">
    <source>
        <dbReference type="ARBA" id="ARBA00004496"/>
    </source>
</evidence>
<dbReference type="Proteomes" id="UP000541444">
    <property type="component" value="Unassembled WGS sequence"/>
</dbReference>
<feature type="compositionally biased region" description="Basic residues" evidence="6">
    <location>
        <begin position="597"/>
        <end position="606"/>
    </location>
</feature>
<dbReference type="InterPro" id="IPR001279">
    <property type="entry name" value="Metallo-B-lactamas"/>
</dbReference>
<comment type="similarity">
    <text evidence="3">Belongs to the metallo-beta-lactamase superfamily. RNA-metabolizing metallo-beta-lactamase-like family. INTS9 subfamily.</text>
</comment>
<evidence type="ECO:0000313" key="9">
    <source>
        <dbReference type="Proteomes" id="UP000541444"/>
    </source>
</evidence>
<dbReference type="Gene3D" id="3.40.50.10890">
    <property type="match status" value="1"/>
</dbReference>
<evidence type="ECO:0000256" key="4">
    <source>
        <dbReference type="ARBA" id="ARBA00022490"/>
    </source>
</evidence>
<evidence type="ECO:0000256" key="3">
    <source>
        <dbReference type="ARBA" id="ARBA00006861"/>
    </source>
</evidence>
<dbReference type="SMART" id="SM01027">
    <property type="entry name" value="Beta-Casp"/>
    <property type="match status" value="1"/>
</dbReference>
<dbReference type="SUPFAM" id="SSF56281">
    <property type="entry name" value="Metallo-hydrolase/oxidoreductase"/>
    <property type="match status" value="1"/>
</dbReference>
<evidence type="ECO:0000256" key="1">
    <source>
        <dbReference type="ARBA" id="ARBA00004123"/>
    </source>
</evidence>
<evidence type="ECO:0000259" key="7">
    <source>
        <dbReference type="SMART" id="SM01027"/>
    </source>
</evidence>
<dbReference type="InterPro" id="IPR027074">
    <property type="entry name" value="Integrator_9su"/>
</dbReference>
<dbReference type="Pfam" id="PF10996">
    <property type="entry name" value="Beta-Casp"/>
    <property type="match status" value="1"/>
</dbReference>
<dbReference type="Gene3D" id="3.60.15.10">
    <property type="entry name" value="Ribonuclease Z/Hydroxyacylglutathione hydrolase-like"/>
    <property type="match status" value="1"/>
</dbReference>
<organism evidence="8 9">
    <name type="scientific">Kingdonia uniflora</name>
    <dbReference type="NCBI Taxonomy" id="39325"/>
    <lineage>
        <taxon>Eukaryota</taxon>
        <taxon>Viridiplantae</taxon>
        <taxon>Streptophyta</taxon>
        <taxon>Embryophyta</taxon>
        <taxon>Tracheophyta</taxon>
        <taxon>Spermatophyta</taxon>
        <taxon>Magnoliopsida</taxon>
        <taxon>Ranunculales</taxon>
        <taxon>Circaeasteraceae</taxon>
        <taxon>Kingdonia</taxon>
    </lineage>
</organism>
<dbReference type="GO" id="GO:0032039">
    <property type="term" value="C:integrator complex"/>
    <property type="evidence" value="ECO:0007669"/>
    <property type="project" value="InterPro"/>
</dbReference>
<reference evidence="8 9" key="1">
    <citation type="journal article" date="2020" name="IScience">
        <title>Genome Sequencing of the Endangered Kingdonia uniflora (Circaeasteraceae, Ranunculales) Reveals Potential Mechanisms of Evolutionary Specialization.</title>
        <authorList>
            <person name="Sun Y."/>
            <person name="Deng T."/>
            <person name="Zhang A."/>
            <person name="Moore M.J."/>
            <person name="Landis J.B."/>
            <person name="Lin N."/>
            <person name="Zhang H."/>
            <person name="Zhang X."/>
            <person name="Huang J."/>
            <person name="Zhang X."/>
            <person name="Sun H."/>
            <person name="Wang H."/>
        </authorList>
    </citation>
    <scope>NUCLEOTIDE SEQUENCE [LARGE SCALE GENOMIC DNA]</scope>
    <source>
        <strain evidence="8">TB1705</strain>
        <tissue evidence="8">Leaf</tissue>
    </source>
</reference>
<dbReference type="PANTHER" id="PTHR46094">
    <property type="entry name" value="INTEGRATOR COMPLEX SUBUNIT 9"/>
    <property type="match status" value="1"/>
</dbReference>
<keyword evidence="9" id="KW-1185">Reference proteome</keyword>
<proteinExistence type="inferred from homology"/>
<evidence type="ECO:0000313" key="8">
    <source>
        <dbReference type="EMBL" id="KAF6138038.1"/>
    </source>
</evidence>
<feature type="region of interest" description="Disordered" evidence="6">
    <location>
        <begin position="551"/>
        <end position="621"/>
    </location>
</feature>
<accession>A0A7J7L654</accession>
<dbReference type="PANTHER" id="PTHR46094:SF1">
    <property type="entry name" value="INTEGRATOR COMPLEX SUBUNIT 9"/>
    <property type="match status" value="1"/>
</dbReference>
<sequence length="621" mass="69920">MNLTCLSKGSGYHFPPSHILDISGFKILLDCPIDLSALVIFAPLPTDYYNPNLIGEESSTVVLDEKHKSKKRRIEKPLELHDLVHALPWYKTVANLNLWDLSFIDVVLISSPMGMIGLPFLTRNKNFRAKVYATEKTLGLGQFMMADLISMHAEFRQFYGPQDSDFPQWMKWEELESLHLVLRNIAMGEDGAELGGWQPLYSAEDLEDCVKKVQTLKYAEEACYNGILIIKAFSSGLEIGTSNWTINCPRISVTSLSRSIFKSAHAMEFDYHSLQGNDVILFSDVSSLNPTVAVSNADIGSSTLRSSQTSATNDFLVYGEERSDEEMVDALLNNDESSEEIDKLAFVCSCAIDSVKQGGSVLIPSGRLGIILQLLEQLSMCLESSNCEVPIFMISTVAEEMLAFTNIVPEWLCKQRQENLTAGKALFGHVDLIKRKKLLLFPAVHSADCLRAWQEPCIVFAPHWSLRLGPSAHFLRRWSGDYNSLLILEEHENHRLALKTEWNRRLDDENRQNRAIDELRNTVRELQRLQPLEAARPSQAPDPLRISARARLRPSPNLEIPPVHTGAEGVHRSIPPTSSIHLGIHPTKDSSDSTLRSSRHPRRRPARERLSERSADYMPHA</sequence>
<keyword evidence="5" id="KW-0539">Nucleus</keyword>
<dbReference type="EMBL" id="JACGCM010002617">
    <property type="protein sequence ID" value="KAF6138038.1"/>
    <property type="molecule type" value="Genomic_DNA"/>
</dbReference>
<keyword evidence="4" id="KW-0963">Cytoplasm</keyword>
<protein>
    <recommendedName>
        <fullName evidence="7">Beta-Casp domain-containing protein</fullName>
    </recommendedName>
</protein>
<comment type="subcellular location">
    <subcellularLocation>
        <location evidence="2">Cytoplasm</location>
    </subcellularLocation>
    <subcellularLocation>
        <location evidence="1">Nucleus</location>
    </subcellularLocation>
</comment>
<name>A0A7J7L654_9MAGN</name>
<evidence type="ECO:0000256" key="5">
    <source>
        <dbReference type="ARBA" id="ARBA00023242"/>
    </source>
</evidence>
<feature type="domain" description="Beta-Casp" evidence="7">
    <location>
        <begin position="375"/>
        <end position="497"/>
    </location>
</feature>
<dbReference type="Pfam" id="PF16661">
    <property type="entry name" value="Lactamase_B_6"/>
    <property type="match status" value="1"/>
</dbReference>
<dbReference type="InterPro" id="IPR022712">
    <property type="entry name" value="Beta_Casp"/>
</dbReference>
<dbReference type="GO" id="GO:0005737">
    <property type="term" value="C:cytoplasm"/>
    <property type="evidence" value="ECO:0007669"/>
    <property type="project" value="UniProtKB-SubCell"/>
</dbReference>
<dbReference type="InterPro" id="IPR036866">
    <property type="entry name" value="RibonucZ/Hydroxyglut_hydro"/>
</dbReference>
<comment type="caution">
    <text evidence="8">The sequence shown here is derived from an EMBL/GenBank/DDBJ whole genome shotgun (WGS) entry which is preliminary data.</text>
</comment>
<evidence type="ECO:0000256" key="6">
    <source>
        <dbReference type="SAM" id="MobiDB-lite"/>
    </source>
</evidence>
<dbReference type="OrthoDB" id="5600060at2759"/>
<dbReference type="AlphaFoldDB" id="A0A7J7L654"/>
<gene>
    <name evidence="8" type="ORF">GIB67_042943</name>
</gene>